<keyword evidence="1" id="KW-0472">Membrane</keyword>
<feature type="transmembrane region" description="Helical" evidence="1">
    <location>
        <begin position="12"/>
        <end position="38"/>
    </location>
</feature>
<evidence type="ECO:0000313" key="2">
    <source>
        <dbReference type="EMBL" id="JAD40114.1"/>
    </source>
</evidence>
<reference evidence="2" key="1">
    <citation type="submission" date="2014-09" db="EMBL/GenBank/DDBJ databases">
        <authorList>
            <person name="Magalhaes I.L.F."/>
            <person name="Oliveira U."/>
            <person name="Santos F.R."/>
            <person name="Vidigal T.H.D.A."/>
            <person name="Brescovit A.D."/>
            <person name="Santos A.J."/>
        </authorList>
    </citation>
    <scope>NUCLEOTIDE SEQUENCE</scope>
    <source>
        <tissue evidence="2">Shoot tissue taken approximately 20 cm above the soil surface</tissue>
    </source>
</reference>
<dbReference type="EMBL" id="GBRH01257781">
    <property type="protein sequence ID" value="JAD40114.1"/>
    <property type="molecule type" value="Transcribed_RNA"/>
</dbReference>
<sequence length="77" mass="8561">MGLSLNQSTTLSAIQLFVAIVSPHLFAELQVLGILFCFTLQPSYFFLLVDAKNSHSQPLFAFLHLALNLQLSFFTVS</sequence>
<keyword evidence="1" id="KW-0812">Transmembrane</keyword>
<dbReference type="AlphaFoldDB" id="A0A0A8ZL65"/>
<proteinExistence type="predicted"/>
<name>A0A0A8ZL65_ARUDO</name>
<accession>A0A0A8ZL65</accession>
<organism evidence="2">
    <name type="scientific">Arundo donax</name>
    <name type="common">Giant reed</name>
    <name type="synonym">Donax arundinaceus</name>
    <dbReference type="NCBI Taxonomy" id="35708"/>
    <lineage>
        <taxon>Eukaryota</taxon>
        <taxon>Viridiplantae</taxon>
        <taxon>Streptophyta</taxon>
        <taxon>Embryophyta</taxon>
        <taxon>Tracheophyta</taxon>
        <taxon>Spermatophyta</taxon>
        <taxon>Magnoliopsida</taxon>
        <taxon>Liliopsida</taxon>
        <taxon>Poales</taxon>
        <taxon>Poaceae</taxon>
        <taxon>PACMAD clade</taxon>
        <taxon>Arundinoideae</taxon>
        <taxon>Arundineae</taxon>
        <taxon>Arundo</taxon>
    </lineage>
</organism>
<reference evidence="2" key="2">
    <citation type="journal article" date="2015" name="Data Brief">
        <title>Shoot transcriptome of the giant reed, Arundo donax.</title>
        <authorList>
            <person name="Barrero R.A."/>
            <person name="Guerrero F.D."/>
            <person name="Moolhuijzen P."/>
            <person name="Goolsby J.A."/>
            <person name="Tidwell J."/>
            <person name="Bellgard S.E."/>
            <person name="Bellgard M.I."/>
        </authorList>
    </citation>
    <scope>NUCLEOTIDE SEQUENCE</scope>
    <source>
        <tissue evidence="2">Shoot tissue taken approximately 20 cm above the soil surface</tissue>
    </source>
</reference>
<evidence type="ECO:0000256" key="1">
    <source>
        <dbReference type="SAM" id="Phobius"/>
    </source>
</evidence>
<keyword evidence="1" id="KW-1133">Transmembrane helix</keyword>
<protein>
    <submittedName>
        <fullName evidence="2">Uncharacterized protein</fullName>
    </submittedName>
</protein>